<feature type="domain" description="Ig-like" evidence="2">
    <location>
        <begin position="1273"/>
        <end position="1370"/>
    </location>
</feature>
<dbReference type="InterPro" id="IPR022038">
    <property type="entry name" value="Ig-like_bact"/>
</dbReference>
<reference evidence="4" key="2">
    <citation type="submission" date="2011-01" db="EMBL/GenBank/DDBJ databases">
        <title>The Non-contiguous Finished genome of Clostridium papyrosolvens.</title>
        <authorList>
            <person name="Lucas S."/>
            <person name="Copeland A."/>
            <person name="Lapidus A."/>
            <person name="Cheng J.-F."/>
            <person name="Goodwin L."/>
            <person name="Pitluck S."/>
            <person name="Misra M."/>
            <person name="Chertkov O."/>
            <person name="Detter J.C."/>
            <person name="Han C."/>
            <person name="Tapia R."/>
            <person name="Land M."/>
            <person name="Hauser L."/>
            <person name="Kyrpides N."/>
            <person name="Ivanova N."/>
            <person name="Pagani I."/>
            <person name="Mouttaki H."/>
            <person name="He Z."/>
            <person name="Zhou J."/>
            <person name="Hemme C.L."/>
            <person name="Woyke T."/>
        </authorList>
    </citation>
    <scope>NUCLEOTIDE SEQUENCE [LARGE SCALE GENOMIC DNA]</scope>
    <source>
        <strain evidence="4">DSM 2782</strain>
    </source>
</reference>
<dbReference type="Proteomes" id="UP000003860">
    <property type="component" value="Unassembled WGS sequence"/>
</dbReference>
<evidence type="ECO:0000313" key="4">
    <source>
        <dbReference type="EMBL" id="EGD49264.1"/>
    </source>
</evidence>
<keyword evidence="1" id="KW-1133">Transmembrane helix</keyword>
<feature type="domain" description="Pesticidal crystal protein Cry22Aa Ig-like" evidence="3">
    <location>
        <begin position="1673"/>
        <end position="1736"/>
    </location>
</feature>
<keyword evidence="1" id="KW-0472">Membrane</keyword>
<keyword evidence="5" id="KW-1185">Reference proteome</keyword>
<name>F1T716_9FIRM</name>
<evidence type="ECO:0000256" key="1">
    <source>
        <dbReference type="SAM" id="Phobius"/>
    </source>
</evidence>
<dbReference type="eggNOG" id="COG4677">
    <property type="taxonomic scope" value="Bacteria"/>
</dbReference>
<dbReference type="Pfam" id="PF12245">
    <property type="entry name" value="Big_3_2"/>
    <property type="match status" value="2"/>
</dbReference>
<dbReference type="InterPro" id="IPR032179">
    <property type="entry name" value="Cry22Aa_Ig-like"/>
</dbReference>
<keyword evidence="1" id="KW-0812">Transmembrane</keyword>
<dbReference type="Gene3D" id="2.60.40.10">
    <property type="entry name" value="Immunoglobulins"/>
    <property type="match status" value="1"/>
</dbReference>
<proteinExistence type="predicted"/>
<dbReference type="Pfam" id="PF16403">
    <property type="entry name" value="Bact_surface_Ig-like"/>
    <property type="match status" value="1"/>
</dbReference>
<dbReference type="EMBL" id="ACXX02000001">
    <property type="protein sequence ID" value="EGD49264.1"/>
    <property type="molecule type" value="Genomic_DNA"/>
</dbReference>
<dbReference type="eggNOG" id="COG5492">
    <property type="taxonomic scope" value="Bacteria"/>
</dbReference>
<accession>F1T716</accession>
<evidence type="ECO:0000259" key="2">
    <source>
        <dbReference type="Pfam" id="PF12245"/>
    </source>
</evidence>
<organism evidence="4 5">
    <name type="scientific">Ruminiclostridium papyrosolvens DSM 2782</name>
    <dbReference type="NCBI Taxonomy" id="588581"/>
    <lineage>
        <taxon>Bacteria</taxon>
        <taxon>Bacillati</taxon>
        <taxon>Bacillota</taxon>
        <taxon>Clostridia</taxon>
        <taxon>Eubacteriales</taxon>
        <taxon>Oscillospiraceae</taxon>
        <taxon>Ruminiclostridium</taxon>
    </lineage>
</organism>
<dbReference type="STRING" id="588581.Cpap_3696"/>
<dbReference type="InterPro" id="IPR013783">
    <property type="entry name" value="Ig-like_fold"/>
</dbReference>
<reference evidence="4" key="1">
    <citation type="submission" date="2009-07" db="EMBL/GenBank/DDBJ databases">
        <authorList>
            <consortium name="US DOE Joint Genome Institute (JGI-PGF)"/>
            <person name="Lucas S."/>
            <person name="Copeland A."/>
            <person name="Lapidus A."/>
            <person name="Glavina del Rio T."/>
            <person name="Tice H."/>
            <person name="Bruce D."/>
            <person name="Goodwin L."/>
            <person name="Pitluck S."/>
            <person name="Larimer F."/>
            <person name="Land M.L."/>
            <person name="Mouttaki H."/>
            <person name="He Z."/>
            <person name="Zhou J."/>
            <person name="Hemme C.L."/>
        </authorList>
    </citation>
    <scope>NUCLEOTIDE SEQUENCE [LARGE SCALE GENOMIC DNA]</scope>
    <source>
        <strain evidence="4">DSM 2782</strain>
    </source>
</reference>
<dbReference type="eggNOG" id="COG3409">
    <property type="taxonomic scope" value="Bacteria"/>
</dbReference>
<comment type="caution">
    <text evidence="4">The sequence shown here is derived from an EMBL/GenBank/DDBJ whole genome shotgun (WGS) entry which is preliminary data.</text>
</comment>
<dbReference type="OrthoDB" id="9812811at2"/>
<evidence type="ECO:0000313" key="5">
    <source>
        <dbReference type="Proteomes" id="UP000003860"/>
    </source>
</evidence>
<feature type="transmembrane region" description="Helical" evidence="1">
    <location>
        <begin position="7"/>
        <end position="26"/>
    </location>
</feature>
<gene>
    <name evidence="4" type="ORF">Cpap_3696</name>
</gene>
<dbReference type="RefSeq" id="WP_004615846.1">
    <property type="nucleotide sequence ID" value="NZ_ACXX02000001.1"/>
</dbReference>
<sequence>MKKVKKIISIIVVMAMFISIVQINSVQKVQAYTQNQNALLNTTPTSASNWNLSGMYFKDNYFQGFGSATQSVYLTENDKTRANLGQLIVSGSHQMYSYLWAWGTNERWGKLGIAFYNSSNGLLSLKETEEDSKSSGWMTFTIPDTTIPAGTARIDYIVSIRGKGAHSETRNFNMVIKDSTAPFFSVLAPVSGQGTYKAGDKVYFDIKFSEPVNVTNGGYLEMNPTGTALYSSQPAPDTLRYIYTIPSSGMPLSDSNVVSPKKIVNTSVSDDSGNSLSLNGKTDGVSVNGFFMDNRPPETAIGSMTVEGASQNSVLNEGKVLKFNVQFHENVYSDGTSYIQLSNGKKAMANVINSGNTSTKTVVFSYTVARGDDIGNVAVTGVDFNGIKDYVGQSATLYTGYSQSMFNSKLDGYNMKIDTNPPAVTFSGVPDSWQNASLNVKVTATDNIVPEVAGSGVKELYSKWTATSSGQPAFGSVPDIGSDGKVLVPCTSGIYSLWIKAVDNSGNQSVTKSGFTYKIDTDNPGITVTPSYAGGTGFIAGMKAAITDITSGIFSKKFSWKDSSNLEVLSGDVQDNGVIPYPDIDGVFSMLVTAFDYAQNKTESQTPNLSIDATSPTVEFAPNGSEGYIRSINVNPTVADAKSGVDKWYYQWLGSSIAPDSNSADWNVGTAVIKAPEGLTGNYYLHVKAVDKCGNTSITTSSPYLFDNTPPTIVIVPNGNADNIGRAVYEIGINYSDNISIKSEITTVYAFSSLETAETLNFKPYPEEGLTLSNFKQTTYLYVKATDKLGNVSVLKSAPFVADTAAPTGIITRTSSGEINVATASFAFDASDNHSTRGKIEMQIAVDGTEEEWEPFIDSKAVTIPATNGTHTISVKYRDESGNISEAYSAEVIYDDVAPEIKILYSPETDTNSNVVATATTDNPKDEIMGADTYTFTQNGEEVTFYAKDNAGNTSQKTAKVTWIDKVLPVIDISTAELDNKPHKSVEVTVNATDNKQLTKLEYRFVKSGDSSGEWKEISSGDNVILSATDGLFNIETRATDHVGNVAAKTYGPFMLDNTSPEAVITYTPSKRTANNVEAKISFNEKTFVTNNSASETYLFSENGEFTFEYTDEAGNTASKAAVVDWIDRSKPQSRLEITDESGQNKINPEQWVNYNLKVTIVPPAQCVVENLTYNGKKVEDSDEIERLDAISDVYLVKDYGLLSYTVRDTDTQMASENENTIRIDKQLPQVSQVIRTTENWTNKDVVVTLKATDDLSSITYLDSDTYTFTKNGTHTFRFKDSAGNMDEYTVEVSNIDKDVPIAEVNYYLPDGSKWDGEWTNQSVKAVVTLESLSPAHTNGEDSYTFNGNGLYNFTFYDEAGNTGSITAAVDKIDKIAPTGFLTYNSQTWTNKDVVVTLHASDNMSGTEDMTYTYTENGSYTFVLYDKAGNSTLFSSGVSRIDKTPPVVSLTYTPPVKTPFNVFVRAEADEAVTWFNNINSYKFISNGSYEFVATDRAGNITRQTAKVDYINNSLPEVELEYSAKEMTNENVYVTIKTKDPQENIYMLNNKGSSVHQFTQNGEFTFQYTNSAGTKGEVTAQVSNIDKTIPEIAVSYSTTEVTNQPVTVTFIANKQVVWPNGMNVNKDGSASLVFDENRSISVKIPDLLGNIATVEVYVLNIDSQAPVITSDNMYVALEKGKVFDPMLGVSATDNKDKTVKIKVEGKVNTNTPGDYELVYSSTDSAGNEAQYIRYVTVYDPTKFNVAVNGKMPLAGAVTLGSKKMEITAINSAEIVNVQILPGKKLMGDFKSINEFVGLTYNFSERGWYSVYITDVECNNILVYVFAE</sequence>
<protein>
    <submittedName>
        <fullName evidence="4">Uncharacterized protein</fullName>
    </submittedName>
</protein>
<feature type="domain" description="Ig-like" evidence="2">
    <location>
        <begin position="640"/>
        <end position="708"/>
    </location>
</feature>
<evidence type="ECO:0000259" key="3">
    <source>
        <dbReference type="Pfam" id="PF16403"/>
    </source>
</evidence>